<dbReference type="InterPro" id="IPR023561">
    <property type="entry name" value="Carbonic_anhydrase_a-class"/>
</dbReference>
<evidence type="ECO:0000256" key="4">
    <source>
        <dbReference type="ARBA" id="ARBA00022833"/>
    </source>
</evidence>
<comment type="catalytic activity">
    <reaction evidence="6">
        <text>hydrogencarbonate + H(+) = CO2 + H2O</text>
        <dbReference type="Rhea" id="RHEA:10748"/>
        <dbReference type="ChEBI" id="CHEBI:15377"/>
        <dbReference type="ChEBI" id="CHEBI:15378"/>
        <dbReference type="ChEBI" id="CHEBI:16526"/>
        <dbReference type="ChEBI" id="CHEBI:17544"/>
        <dbReference type="EC" id="4.2.1.1"/>
    </reaction>
</comment>
<evidence type="ECO:0000256" key="3">
    <source>
        <dbReference type="ARBA" id="ARBA00022723"/>
    </source>
</evidence>
<keyword evidence="9" id="KW-1185">Reference proteome</keyword>
<keyword evidence="4" id="KW-0862">Zinc</keyword>
<evidence type="ECO:0000313" key="8">
    <source>
        <dbReference type="EMBL" id="KAK6637974.1"/>
    </source>
</evidence>
<dbReference type="EC" id="4.2.1.1" evidence="2"/>
<dbReference type="CDD" id="cd00326">
    <property type="entry name" value="alpha_CA"/>
    <property type="match status" value="1"/>
</dbReference>
<keyword evidence="5" id="KW-0456">Lyase</keyword>
<dbReference type="Gene3D" id="3.10.200.10">
    <property type="entry name" value="Alpha carbonic anhydrase"/>
    <property type="match status" value="1"/>
</dbReference>
<keyword evidence="3" id="KW-0479">Metal-binding</keyword>
<dbReference type="InterPro" id="IPR036398">
    <property type="entry name" value="CA_dom_sf"/>
</dbReference>
<evidence type="ECO:0000256" key="5">
    <source>
        <dbReference type="ARBA" id="ARBA00023239"/>
    </source>
</evidence>
<dbReference type="EMBL" id="JAWJWF010000002">
    <property type="protein sequence ID" value="KAK6637974.1"/>
    <property type="molecule type" value="Genomic_DNA"/>
</dbReference>
<evidence type="ECO:0000256" key="1">
    <source>
        <dbReference type="ARBA" id="ARBA00010718"/>
    </source>
</evidence>
<comment type="caution">
    <text evidence="8">The sequence shown here is derived from an EMBL/GenBank/DDBJ whole genome shotgun (WGS) entry which is preliminary data.</text>
</comment>
<evidence type="ECO:0000313" key="9">
    <source>
        <dbReference type="Proteomes" id="UP001359485"/>
    </source>
</evidence>
<accession>A0ABR1BA07</accession>
<evidence type="ECO:0000259" key="7">
    <source>
        <dbReference type="PROSITE" id="PS51144"/>
    </source>
</evidence>
<dbReference type="SUPFAM" id="SSF51069">
    <property type="entry name" value="Carbonic anhydrase"/>
    <property type="match status" value="1"/>
</dbReference>
<name>A0ABR1BA07_POLSC</name>
<dbReference type="PANTHER" id="PTHR18952">
    <property type="entry name" value="CARBONIC ANHYDRASE"/>
    <property type="match status" value="1"/>
</dbReference>
<evidence type="ECO:0000256" key="6">
    <source>
        <dbReference type="ARBA" id="ARBA00048348"/>
    </source>
</evidence>
<comment type="similarity">
    <text evidence="1">Belongs to the alpha-carbonic anhydrase family.</text>
</comment>
<dbReference type="PROSITE" id="PS51144">
    <property type="entry name" value="ALPHA_CA_2"/>
    <property type="match status" value="1"/>
</dbReference>
<evidence type="ECO:0000256" key="2">
    <source>
        <dbReference type="ARBA" id="ARBA00012925"/>
    </source>
</evidence>
<dbReference type="Pfam" id="PF00194">
    <property type="entry name" value="Carb_anhydrase"/>
    <property type="match status" value="1"/>
</dbReference>
<dbReference type="InterPro" id="IPR001148">
    <property type="entry name" value="CA_dom"/>
</dbReference>
<gene>
    <name evidence="8" type="ORF">RUM44_008398</name>
</gene>
<organism evidence="8 9">
    <name type="scientific">Polyplax serrata</name>
    <name type="common">Common mouse louse</name>
    <dbReference type="NCBI Taxonomy" id="468196"/>
    <lineage>
        <taxon>Eukaryota</taxon>
        <taxon>Metazoa</taxon>
        <taxon>Ecdysozoa</taxon>
        <taxon>Arthropoda</taxon>
        <taxon>Hexapoda</taxon>
        <taxon>Insecta</taxon>
        <taxon>Pterygota</taxon>
        <taxon>Neoptera</taxon>
        <taxon>Paraneoptera</taxon>
        <taxon>Psocodea</taxon>
        <taxon>Troctomorpha</taxon>
        <taxon>Phthiraptera</taxon>
        <taxon>Anoplura</taxon>
        <taxon>Polyplacidae</taxon>
        <taxon>Polyplax</taxon>
    </lineage>
</organism>
<dbReference type="SMART" id="SM01057">
    <property type="entry name" value="Carb_anhydrase"/>
    <property type="match status" value="1"/>
</dbReference>
<reference evidence="8 9" key="1">
    <citation type="submission" date="2023-09" db="EMBL/GenBank/DDBJ databases">
        <title>Genomes of two closely related lineages of the louse Polyplax serrata with different host specificities.</title>
        <authorList>
            <person name="Martinu J."/>
            <person name="Tarabai H."/>
            <person name="Stefka J."/>
            <person name="Hypsa V."/>
        </authorList>
    </citation>
    <scope>NUCLEOTIDE SEQUENCE [LARGE SCALE GENOMIC DNA]</scope>
    <source>
        <strain evidence="8">98ZLc_SE</strain>
    </source>
</reference>
<protein>
    <recommendedName>
        <fullName evidence="2">carbonic anhydrase</fullName>
        <ecNumber evidence="2">4.2.1.1</ecNumber>
    </recommendedName>
</protein>
<sequence>MNNEEDVAVASDGNDEFQWREPRSAFDCNKGYDERFCGGKMQSPINIKLSEVTLTKYSPFRFDPAYVHKQKFVAKNTGHTVQLFIQNPSIKPKIFGGGLKGEYIFEQLHFHWESEHLVDGKRADLEMHMVHYNAKYPSMAKALNNTDGVVVLAVFFDRTETRTEARDELFDFINDTVIAEENYSGYPESNFADFDFTKSGTFALRDLLPRHLGRFFRYFGSLTTPNYNEVVQWTAFINRLYVSSDILTALRTIRDKDNLPITSNFRPPLALYGRKVYAQMTDDEILFNSVEFNGEDEICTEWKESDTMNYEW</sequence>
<feature type="domain" description="Alpha-carbonic anhydrase" evidence="7">
    <location>
        <begin position="15"/>
        <end position="280"/>
    </location>
</feature>
<proteinExistence type="inferred from homology"/>
<dbReference type="PANTHER" id="PTHR18952:SF265">
    <property type="entry name" value="CARBONIC ANHYDRASE"/>
    <property type="match status" value="1"/>
</dbReference>
<dbReference type="Proteomes" id="UP001359485">
    <property type="component" value="Unassembled WGS sequence"/>
</dbReference>